<proteinExistence type="predicted"/>
<feature type="compositionally biased region" description="Basic and acidic residues" evidence="1">
    <location>
        <begin position="81"/>
        <end position="92"/>
    </location>
</feature>
<accession>A0ABD3ABH4</accession>
<dbReference type="EMBL" id="JBJUIK010000004">
    <property type="protein sequence ID" value="KAL3529062.1"/>
    <property type="molecule type" value="Genomic_DNA"/>
</dbReference>
<gene>
    <name evidence="2" type="ORF">ACH5RR_008384</name>
</gene>
<reference evidence="2 3" key="1">
    <citation type="submission" date="2024-11" db="EMBL/GenBank/DDBJ databases">
        <title>A near-complete genome assembly of Cinchona calisaya.</title>
        <authorList>
            <person name="Lian D.C."/>
            <person name="Zhao X.W."/>
            <person name="Wei L."/>
        </authorList>
    </citation>
    <scope>NUCLEOTIDE SEQUENCE [LARGE SCALE GENOMIC DNA]</scope>
    <source>
        <tissue evidence="2">Nenye</tissue>
    </source>
</reference>
<feature type="compositionally biased region" description="Acidic residues" evidence="1">
    <location>
        <begin position="35"/>
        <end position="62"/>
    </location>
</feature>
<evidence type="ECO:0000313" key="2">
    <source>
        <dbReference type="EMBL" id="KAL3529062.1"/>
    </source>
</evidence>
<dbReference type="Proteomes" id="UP001630127">
    <property type="component" value="Unassembled WGS sequence"/>
</dbReference>
<feature type="compositionally biased region" description="Basic and acidic residues" evidence="1">
    <location>
        <begin position="11"/>
        <end position="34"/>
    </location>
</feature>
<feature type="region of interest" description="Disordered" evidence="1">
    <location>
        <begin position="1"/>
        <end position="111"/>
    </location>
</feature>
<keyword evidence="3" id="KW-1185">Reference proteome</keyword>
<evidence type="ECO:0000256" key="1">
    <source>
        <dbReference type="SAM" id="MobiDB-lite"/>
    </source>
</evidence>
<name>A0ABD3ABH4_9GENT</name>
<dbReference type="AlphaFoldDB" id="A0ABD3ABH4"/>
<organism evidence="2 3">
    <name type="scientific">Cinchona calisaya</name>
    <dbReference type="NCBI Taxonomy" id="153742"/>
    <lineage>
        <taxon>Eukaryota</taxon>
        <taxon>Viridiplantae</taxon>
        <taxon>Streptophyta</taxon>
        <taxon>Embryophyta</taxon>
        <taxon>Tracheophyta</taxon>
        <taxon>Spermatophyta</taxon>
        <taxon>Magnoliopsida</taxon>
        <taxon>eudicotyledons</taxon>
        <taxon>Gunneridae</taxon>
        <taxon>Pentapetalae</taxon>
        <taxon>asterids</taxon>
        <taxon>lamiids</taxon>
        <taxon>Gentianales</taxon>
        <taxon>Rubiaceae</taxon>
        <taxon>Cinchonoideae</taxon>
        <taxon>Cinchoneae</taxon>
        <taxon>Cinchona</taxon>
    </lineage>
</organism>
<feature type="compositionally biased region" description="Basic residues" evidence="1">
    <location>
        <begin position="1"/>
        <end position="10"/>
    </location>
</feature>
<sequence>MAQSGRRRQRKFQEEARNKIFGDWGRSMEEPKGVEEEDKESDDEEESDDDDDDEEEEIDDDVATLRKIRMRNDSNSWPSSKIKEADEEERRASFHRPISARSVYGTDELEKNSEVKHLAIDALRRYNSEQAPHRAAFGDESEQN</sequence>
<protein>
    <submittedName>
        <fullName evidence="2">Uncharacterized protein</fullName>
    </submittedName>
</protein>
<comment type="caution">
    <text evidence="2">The sequence shown here is derived from an EMBL/GenBank/DDBJ whole genome shotgun (WGS) entry which is preliminary data.</text>
</comment>
<evidence type="ECO:0000313" key="3">
    <source>
        <dbReference type="Proteomes" id="UP001630127"/>
    </source>
</evidence>